<dbReference type="VEuPathDB" id="FungiDB:TREMEDRAFT_60465"/>
<organism evidence="2 3">
    <name type="scientific">Tremella mesenterica</name>
    <name type="common">Jelly fungus</name>
    <dbReference type="NCBI Taxonomy" id="5217"/>
    <lineage>
        <taxon>Eukaryota</taxon>
        <taxon>Fungi</taxon>
        <taxon>Dikarya</taxon>
        <taxon>Basidiomycota</taxon>
        <taxon>Agaricomycotina</taxon>
        <taxon>Tremellomycetes</taxon>
        <taxon>Tremellales</taxon>
        <taxon>Tremellaceae</taxon>
        <taxon>Tremella</taxon>
    </lineage>
</organism>
<evidence type="ECO:0000256" key="1">
    <source>
        <dbReference type="SAM" id="MobiDB-lite"/>
    </source>
</evidence>
<keyword evidence="3" id="KW-1185">Reference proteome</keyword>
<proteinExistence type="predicted"/>
<feature type="compositionally biased region" description="Acidic residues" evidence="1">
    <location>
        <begin position="78"/>
        <end position="92"/>
    </location>
</feature>
<comment type="caution">
    <text evidence="2">The sequence shown here is derived from an EMBL/GenBank/DDBJ whole genome shotgun (WGS) entry which is preliminary data.</text>
</comment>
<dbReference type="EMBL" id="SDIL01000153">
    <property type="protein sequence ID" value="RXK35193.1"/>
    <property type="molecule type" value="Genomic_DNA"/>
</dbReference>
<name>A0A4Q1BFR0_TREME</name>
<dbReference type="Proteomes" id="UP000289152">
    <property type="component" value="Unassembled WGS sequence"/>
</dbReference>
<feature type="region of interest" description="Disordered" evidence="1">
    <location>
        <begin position="1"/>
        <end position="102"/>
    </location>
</feature>
<evidence type="ECO:0000313" key="2">
    <source>
        <dbReference type="EMBL" id="RXK35193.1"/>
    </source>
</evidence>
<dbReference type="AlphaFoldDB" id="A0A4Q1BFR0"/>
<evidence type="ECO:0000313" key="3">
    <source>
        <dbReference type="Proteomes" id="UP000289152"/>
    </source>
</evidence>
<gene>
    <name evidence="2" type="ORF">M231_07564</name>
</gene>
<dbReference type="InParanoid" id="A0A4Q1BFR0"/>
<sequence>MASFDEQTHVQQDTEYPTSGADIKTDNSGYHAWVEDDKGDNTDLHDDMEPEEKTNPGGRVNLGPKASAGPTGPTAAEENPDDDESWESEPEPEQSQQPSSGFQTQFSIPLFSQMDHSTCNPATCAYARNIQHTTEQTRRQAGEEDVNSLAKKADLQVGVLDLLAKLSDKDTAFGSGTYVDGIRQESYRQGLKDGSKHSSSSSFYSGVAHTLAAGTLVYGVKSYLSG</sequence>
<accession>A0A4Q1BFR0</accession>
<feature type="compositionally biased region" description="Basic and acidic residues" evidence="1">
    <location>
        <begin position="33"/>
        <end position="54"/>
    </location>
</feature>
<protein>
    <submittedName>
        <fullName evidence="2">Uncharacterized protein</fullName>
    </submittedName>
</protein>
<reference evidence="2 3" key="1">
    <citation type="submission" date="2016-06" db="EMBL/GenBank/DDBJ databases">
        <title>Evolution of pathogenesis and genome organization in the Tremellales.</title>
        <authorList>
            <person name="Cuomo C."/>
            <person name="Litvintseva A."/>
            <person name="Heitman J."/>
            <person name="Chen Y."/>
            <person name="Sun S."/>
            <person name="Springer D."/>
            <person name="Dromer F."/>
            <person name="Young S."/>
            <person name="Zeng Q."/>
            <person name="Chapman S."/>
            <person name="Gujja S."/>
            <person name="Saif S."/>
            <person name="Birren B."/>
        </authorList>
    </citation>
    <scope>NUCLEOTIDE SEQUENCE [LARGE SCALE GENOMIC DNA]</scope>
    <source>
        <strain evidence="2 3">ATCC 28783</strain>
    </source>
</reference>